<dbReference type="PANTHER" id="PTHR23022:SF135">
    <property type="entry name" value="SI:DKEY-77F5.3"/>
    <property type="match status" value="1"/>
</dbReference>
<sequence>MVSVPDRARKVPLLSKRHVKARLQFAHDHLEDSETDWFKVLWSDETKIEIFGANHIRDVWRLDGTAYDPKNTIPTVKHGGGSIMLWGCSFCFSAKGPGHLVRIHGKMDSTAYLEILAKNLRSSIKDLKMGRHFIFQQDNDPKHTAKKTKAWFKRQKIKVLQWPSQSPDLNPIENLWKALKIKVHMRHPKNLDNLEKICMEEWAKITPETCAGLIRSYKRRLLAVALLVQFLIEHYDLIFGQDAASLFSKYKKQESQSTDNLSGIQGQDSSDELEFASSDLDKSNTNLLKDEDGMFDESLLLEEKEDWDLFSEIAACYQSKTKMDILECYDNERLVGSGSACFLSPARDRCSSEPSVCISSRHLLPNHEPVARQSSCDATMVHSHIDYINQLKQLQLENCTHSLQKSPEKKLREWHIPMTTLFGGNSCDLDSWEMQWERDSTVREDDGANDEAPVHSDFPRVSLDKGSKQHFTFQAHDKEIVKELNNFRAEDGPADSHCMHKETSVKHIEIKSPESSNDEGLQHSKVTFFMSPNIMSVKSRTDQNLDIDCNSSISQSPKFQIPQTVFYGQNTPLKLHSACRKQHSEVEKFCGSTQPKHVVHRGPTNESTPNKTSADISTVSIENEGRKSEQNATGETTRVHAQNKGQNKTITSFSQSIRITLPSSVKNTVRDYFKHTDVKSSSSSQEVTAESNLAQNRTENCNRQGTEDSRKTQERDSLVEESSV</sequence>
<dbReference type="InterPro" id="IPR038717">
    <property type="entry name" value="Tc1-like_DDE_dom"/>
</dbReference>
<feature type="compositionally biased region" description="Basic and acidic residues" evidence="1">
    <location>
        <begin position="705"/>
        <end position="718"/>
    </location>
</feature>
<feature type="compositionally biased region" description="Polar residues" evidence="1">
    <location>
        <begin position="604"/>
        <end position="621"/>
    </location>
</feature>
<feature type="domain" description="Tc1-like transposase DDE" evidence="2">
    <location>
        <begin position="105"/>
        <end position="194"/>
    </location>
</feature>
<gene>
    <name evidence="3" type="ORF">RIMI_LOCUS4371585</name>
</gene>
<evidence type="ECO:0000313" key="3">
    <source>
        <dbReference type="EMBL" id="CAJ0930664.1"/>
    </source>
</evidence>
<accession>A0ABN9L1A2</accession>
<dbReference type="Proteomes" id="UP001176940">
    <property type="component" value="Unassembled WGS sequence"/>
</dbReference>
<feature type="region of interest" description="Disordered" evidence="1">
    <location>
        <begin position="676"/>
        <end position="724"/>
    </location>
</feature>
<comment type="caution">
    <text evidence="3">The sequence shown here is derived from an EMBL/GenBank/DDBJ whole genome shotgun (WGS) entry which is preliminary data.</text>
</comment>
<protein>
    <recommendedName>
        <fullName evidence="2">Tc1-like transposase DDE domain-containing protein</fullName>
    </recommendedName>
</protein>
<feature type="region of interest" description="Disordered" evidence="1">
    <location>
        <begin position="590"/>
        <end position="650"/>
    </location>
</feature>
<dbReference type="EMBL" id="CAUEEQ010006999">
    <property type="protein sequence ID" value="CAJ0930664.1"/>
    <property type="molecule type" value="Genomic_DNA"/>
</dbReference>
<feature type="compositionally biased region" description="Polar residues" evidence="1">
    <location>
        <begin position="630"/>
        <end position="650"/>
    </location>
</feature>
<organism evidence="3 4">
    <name type="scientific">Ranitomeya imitator</name>
    <name type="common">mimic poison frog</name>
    <dbReference type="NCBI Taxonomy" id="111125"/>
    <lineage>
        <taxon>Eukaryota</taxon>
        <taxon>Metazoa</taxon>
        <taxon>Chordata</taxon>
        <taxon>Craniata</taxon>
        <taxon>Vertebrata</taxon>
        <taxon>Euteleostomi</taxon>
        <taxon>Amphibia</taxon>
        <taxon>Batrachia</taxon>
        <taxon>Anura</taxon>
        <taxon>Neobatrachia</taxon>
        <taxon>Hyloidea</taxon>
        <taxon>Dendrobatidae</taxon>
        <taxon>Dendrobatinae</taxon>
        <taxon>Ranitomeya</taxon>
    </lineage>
</organism>
<feature type="compositionally biased region" description="Polar residues" evidence="1">
    <location>
        <begin position="685"/>
        <end position="704"/>
    </location>
</feature>
<reference evidence="3" key="1">
    <citation type="submission" date="2023-07" db="EMBL/GenBank/DDBJ databases">
        <authorList>
            <person name="Stuckert A."/>
        </authorList>
    </citation>
    <scope>NUCLEOTIDE SEQUENCE</scope>
</reference>
<dbReference type="Gene3D" id="3.30.420.10">
    <property type="entry name" value="Ribonuclease H-like superfamily/Ribonuclease H"/>
    <property type="match status" value="1"/>
</dbReference>
<evidence type="ECO:0000256" key="1">
    <source>
        <dbReference type="SAM" id="MobiDB-lite"/>
    </source>
</evidence>
<dbReference type="InterPro" id="IPR052338">
    <property type="entry name" value="Transposase_5"/>
</dbReference>
<proteinExistence type="predicted"/>
<dbReference type="PANTHER" id="PTHR23022">
    <property type="entry name" value="TRANSPOSABLE ELEMENT-RELATED"/>
    <property type="match status" value="1"/>
</dbReference>
<keyword evidence="4" id="KW-1185">Reference proteome</keyword>
<dbReference type="Pfam" id="PF13358">
    <property type="entry name" value="DDE_3"/>
    <property type="match status" value="1"/>
</dbReference>
<evidence type="ECO:0000259" key="2">
    <source>
        <dbReference type="Pfam" id="PF13358"/>
    </source>
</evidence>
<name>A0ABN9L1A2_9NEOB</name>
<dbReference type="InterPro" id="IPR036397">
    <property type="entry name" value="RNaseH_sf"/>
</dbReference>
<evidence type="ECO:0000313" key="4">
    <source>
        <dbReference type="Proteomes" id="UP001176940"/>
    </source>
</evidence>